<dbReference type="Pfam" id="PF10312">
    <property type="entry name" value="Cactin_mid"/>
    <property type="match status" value="1"/>
</dbReference>
<organism evidence="2 3">
    <name type="scientific">Brassica cretica</name>
    <name type="common">Mustard</name>
    <dbReference type="NCBI Taxonomy" id="69181"/>
    <lineage>
        <taxon>Eukaryota</taxon>
        <taxon>Viridiplantae</taxon>
        <taxon>Streptophyta</taxon>
        <taxon>Embryophyta</taxon>
        <taxon>Tracheophyta</taxon>
        <taxon>Spermatophyta</taxon>
        <taxon>Magnoliopsida</taxon>
        <taxon>eudicotyledons</taxon>
        <taxon>Gunneridae</taxon>
        <taxon>Pentapetalae</taxon>
        <taxon>rosids</taxon>
        <taxon>malvids</taxon>
        <taxon>Brassicales</taxon>
        <taxon>Brassicaceae</taxon>
        <taxon>Brassiceae</taxon>
        <taxon>Brassica</taxon>
    </lineage>
</organism>
<evidence type="ECO:0000313" key="3">
    <source>
        <dbReference type="Proteomes" id="UP000712600"/>
    </source>
</evidence>
<dbReference type="Proteomes" id="UP000712600">
    <property type="component" value="Unassembled WGS sequence"/>
</dbReference>
<sequence>MQELTVKDMEELRDDIKMYLDLDRETSTRIQYWFSHISSVLEVVEDVLEVVEDALEGSNSSSNNLP</sequence>
<dbReference type="EMBL" id="QGKX02000004">
    <property type="protein sequence ID" value="KAF3599489.1"/>
    <property type="molecule type" value="Genomic_DNA"/>
</dbReference>
<protein>
    <recommendedName>
        <fullName evidence="1">Splicing factor cactin central domain-containing protein</fullName>
    </recommendedName>
</protein>
<dbReference type="AlphaFoldDB" id="A0A8S9SFE6"/>
<evidence type="ECO:0000259" key="1">
    <source>
        <dbReference type="Pfam" id="PF10312"/>
    </source>
</evidence>
<comment type="caution">
    <text evidence="2">The sequence shown here is derived from an EMBL/GenBank/DDBJ whole genome shotgun (WGS) entry which is preliminary data.</text>
</comment>
<feature type="domain" description="Splicing factor cactin central" evidence="1">
    <location>
        <begin position="2"/>
        <end position="51"/>
    </location>
</feature>
<reference evidence="2" key="1">
    <citation type="submission" date="2019-12" db="EMBL/GenBank/DDBJ databases">
        <title>Genome sequencing and annotation of Brassica cretica.</title>
        <authorList>
            <person name="Studholme D.J."/>
            <person name="Sarris P."/>
        </authorList>
    </citation>
    <scope>NUCLEOTIDE SEQUENCE</scope>
    <source>
        <strain evidence="2">PFS-109/04</strain>
        <tissue evidence="2">Leaf</tissue>
    </source>
</reference>
<accession>A0A8S9SFE6</accession>
<proteinExistence type="predicted"/>
<gene>
    <name evidence="2" type="ORF">F2Q69_00037319</name>
</gene>
<evidence type="ECO:0000313" key="2">
    <source>
        <dbReference type="EMBL" id="KAF3599489.1"/>
    </source>
</evidence>
<dbReference type="InterPro" id="IPR018816">
    <property type="entry name" value="Cactin_central"/>
</dbReference>
<name>A0A8S9SFE6_BRACR</name>